<dbReference type="PANTHER" id="PTHR36299:SF2">
    <property type="entry name" value="DUF4773 DOMAIN-CONTAINING PROTEIN"/>
    <property type="match status" value="1"/>
</dbReference>
<name>A0A9R1U8R1_9HYME</name>
<dbReference type="OrthoDB" id="5952164at2759"/>
<evidence type="ECO:0000256" key="1">
    <source>
        <dbReference type="SAM" id="SignalP"/>
    </source>
</evidence>
<protein>
    <recommendedName>
        <fullName evidence="2">DUF4773 domain-containing protein</fullName>
    </recommendedName>
</protein>
<feature type="domain" description="DUF4773" evidence="2">
    <location>
        <begin position="45"/>
        <end position="159"/>
    </location>
</feature>
<dbReference type="AlphaFoldDB" id="A0A9R1U8R1"/>
<dbReference type="GeneID" id="105271419"/>
<sequence>MDSTRFVIIISIILMLISVSTCLQDESSLQELTGDREADSLKNGCVCIKNNCGCCERMVLERFDINATVCGNVSYLSNDYGISVTITWNDYVVYNETVSVRNPPPICVGIPELEKLSADVCLQLYDLSFTKKLYHGCAKIAVEIYHVIHKSVNVGCFDIPLHPPKIENFFRWNHVIDREEYKYKEKIPSVIMI</sequence>
<dbReference type="Pfam" id="PF15998">
    <property type="entry name" value="DUF4773"/>
    <property type="match status" value="1"/>
</dbReference>
<gene>
    <name evidence="4" type="primary">LOC105271419</name>
</gene>
<reference evidence="4" key="1">
    <citation type="submission" date="2025-08" db="UniProtKB">
        <authorList>
            <consortium name="RefSeq"/>
        </authorList>
    </citation>
    <scope>IDENTIFICATION</scope>
    <source>
        <strain evidence="4">USDA-PBARC FA_bdor</strain>
        <tissue evidence="4">Whole organism</tissue>
    </source>
</reference>
<evidence type="ECO:0000313" key="4">
    <source>
        <dbReference type="RefSeq" id="XP_011311266.1"/>
    </source>
</evidence>
<feature type="chain" id="PRO_5040343526" description="DUF4773 domain-containing protein" evidence="1">
    <location>
        <begin position="23"/>
        <end position="193"/>
    </location>
</feature>
<dbReference type="RefSeq" id="XP_011311266.1">
    <property type="nucleotide sequence ID" value="XM_011312964.1"/>
</dbReference>
<evidence type="ECO:0000313" key="3">
    <source>
        <dbReference type="Proteomes" id="UP000694866"/>
    </source>
</evidence>
<feature type="signal peptide" evidence="1">
    <location>
        <begin position="1"/>
        <end position="22"/>
    </location>
</feature>
<dbReference type="InterPro" id="IPR031941">
    <property type="entry name" value="DUF4773"/>
</dbReference>
<dbReference type="Proteomes" id="UP000694866">
    <property type="component" value="Unplaced"/>
</dbReference>
<dbReference type="KEGG" id="fas:105271419"/>
<keyword evidence="3" id="KW-1185">Reference proteome</keyword>
<dbReference type="PANTHER" id="PTHR36299">
    <property type="entry name" value="AGAP008005-PA"/>
    <property type="match status" value="1"/>
</dbReference>
<keyword evidence="1" id="KW-0732">Signal</keyword>
<evidence type="ECO:0000259" key="2">
    <source>
        <dbReference type="Pfam" id="PF15998"/>
    </source>
</evidence>
<accession>A0A9R1U8R1</accession>
<organism evidence="3 4">
    <name type="scientific">Fopius arisanus</name>
    <dbReference type="NCBI Taxonomy" id="64838"/>
    <lineage>
        <taxon>Eukaryota</taxon>
        <taxon>Metazoa</taxon>
        <taxon>Ecdysozoa</taxon>
        <taxon>Arthropoda</taxon>
        <taxon>Hexapoda</taxon>
        <taxon>Insecta</taxon>
        <taxon>Pterygota</taxon>
        <taxon>Neoptera</taxon>
        <taxon>Endopterygota</taxon>
        <taxon>Hymenoptera</taxon>
        <taxon>Apocrita</taxon>
        <taxon>Ichneumonoidea</taxon>
        <taxon>Braconidae</taxon>
        <taxon>Opiinae</taxon>
        <taxon>Fopius</taxon>
    </lineage>
</organism>
<proteinExistence type="predicted"/>